<keyword evidence="2 4" id="KW-0503">Monooxygenase</keyword>
<evidence type="ECO:0000313" key="7">
    <source>
        <dbReference type="Proteomes" id="UP000465812"/>
    </source>
</evidence>
<dbReference type="STRING" id="560555.BST30_23200"/>
<sequence length="323" mass="35759">MKVGVYFDMRNPPAWRQDWSRLYGFTLEMCQEAEHLGIDSVWTSEHHLFEDGYLTQPLTMLAAMGAVTRKVRLGTAVLLAPLRSAIQIAEEATIVDVITGGRVDLGLGAGYRHPEFELFGADISRRYTATDCRVTELREIFSDGRHVPAPVHGQIPIYLGYQGPKGATRAGKLGAGLLSANGALWPHYRDGLVAGGHDPSVGRMKGAFSGWVTEDPEADWPVVSEHLRYQLDSYRRYMVEGTDTPLPRPVDPDRIRSESDLGRVLGAFVHNTPEVVAESVRTYVDDAPVEEIFLWSSIAGMPEQLVADHIRLIATKLKPLLAQ</sequence>
<dbReference type="SUPFAM" id="SSF51679">
    <property type="entry name" value="Bacterial luciferase-like"/>
    <property type="match status" value="1"/>
</dbReference>
<dbReference type="PANTHER" id="PTHR30137">
    <property type="entry name" value="LUCIFERASE-LIKE MONOOXYGENASE"/>
    <property type="match status" value="1"/>
</dbReference>
<evidence type="ECO:0000259" key="3">
    <source>
        <dbReference type="Pfam" id="PF00296"/>
    </source>
</evidence>
<reference evidence="4" key="3">
    <citation type="submission" date="2020-02" db="EMBL/GenBank/DDBJ databases">
        <authorList>
            <person name="Matsumoto Y."/>
            <person name="Kinjo T."/>
            <person name="Motooka D."/>
            <person name="Nabeya D."/>
            <person name="Jung N."/>
            <person name="Uechi K."/>
            <person name="Horii T."/>
            <person name="Iida T."/>
            <person name="Fujita J."/>
            <person name="Nakamura S."/>
        </authorList>
    </citation>
    <scope>NUCLEOTIDE SEQUENCE</scope>
    <source>
        <strain evidence="4">JCM 18113</strain>
    </source>
</reference>
<evidence type="ECO:0000256" key="2">
    <source>
        <dbReference type="ARBA" id="ARBA00023033"/>
    </source>
</evidence>
<accession>A0A1X0FEY4</accession>
<evidence type="ECO:0000313" key="5">
    <source>
        <dbReference type="EMBL" id="ORB00235.1"/>
    </source>
</evidence>
<dbReference type="GO" id="GO:0016705">
    <property type="term" value="F:oxidoreductase activity, acting on paired donors, with incorporation or reduction of molecular oxygen"/>
    <property type="evidence" value="ECO:0007669"/>
    <property type="project" value="InterPro"/>
</dbReference>
<proteinExistence type="predicted"/>
<keyword evidence="7" id="KW-1185">Reference proteome</keyword>
<dbReference type="GO" id="GO:0005829">
    <property type="term" value="C:cytosol"/>
    <property type="evidence" value="ECO:0007669"/>
    <property type="project" value="TreeGrafter"/>
</dbReference>
<dbReference type="InterPro" id="IPR036661">
    <property type="entry name" value="Luciferase-like_sf"/>
</dbReference>
<gene>
    <name evidence="5" type="ORF">BST30_23200</name>
    <name evidence="4" type="ORF">MMAN_41130</name>
</gene>
<reference evidence="4 7" key="2">
    <citation type="journal article" date="2019" name="Emerg. Microbes Infect.">
        <title>Comprehensive subspecies identification of 175 nontuberculous mycobacteria species based on 7547 genomic profiles.</title>
        <authorList>
            <person name="Matsumoto Y."/>
            <person name="Kinjo T."/>
            <person name="Motooka D."/>
            <person name="Nabeya D."/>
            <person name="Jung N."/>
            <person name="Uechi K."/>
            <person name="Horii T."/>
            <person name="Iida T."/>
            <person name="Fujita J."/>
            <person name="Nakamura S."/>
        </authorList>
    </citation>
    <scope>NUCLEOTIDE SEQUENCE [LARGE SCALE GENOMIC DNA]</scope>
    <source>
        <strain evidence="4 7">JCM 18113</strain>
    </source>
</reference>
<dbReference type="Proteomes" id="UP000192760">
    <property type="component" value="Unassembled WGS sequence"/>
</dbReference>
<dbReference type="Pfam" id="PF00296">
    <property type="entry name" value="Bac_luciferase"/>
    <property type="match status" value="1"/>
</dbReference>
<evidence type="ECO:0000256" key="1">
    <source>
        <dbReference type="ARBA" id="ARBA00023002"/>
    </source>
</evidence>
<organism evidence="5 6">
    <name type="scientific">Mycobacterium mantenii</name>
    <dbReference type="NCBI Taxonomy" id="560555"/>
    <lineage>
        <taxon>Bacteria</taxon>
        <taxon>Bacillati</taxon>
        <taxon>Actinomycetota</taxon>
        <taxon>Actinomycetes</taxon>
        <taxon>Mycobacteriales</taxon>
        <taxon>Mycobacteriaceae</taxon>
        <taxon>Mycobacterium</taxon>
        <taxon>Mycobacterium avium complex (MAC)</taxon>
    </lineage>
</organism>
<name>A0A1X0FEY4_MYCNT</name>
<dbReference type="EMBL" id="AP022590">
    <property type="protein sequence ID" value="BBY39979.1"/>
    <property type="molecule type" value="Genomic_DNA"/>
</dbReference>
<evidence type="ECO:0000313" key="4">
    <source>
        <dbReference type="EMBL" id="BBY39979.1"/>
    </source>
</evidence>
<protein>
    <submittedName>
        <fullName evidence="5">Flavin-dependent oxidoreductase</fullName>
    </submittedName>
    <submittedName>
        <fullName evidence="4">Monooxygenase</fullName>
    </submittedName>
</protein>
<feature type="domain" description="Luciferase-like" evidence="3">
    <location>
        <begin position="22"/>
        <end position="285"/>
    </location>
</feature>
<dbReference type="Proteomes" id="UP000465812">
    <property type="component" value="Chromosome"/>
</dbReference>
<dbReference type="Gene3D" id="3.20.20.30">
    <property type="entry name" value="Luciferase-like domain"/>
    <property type="match status" value="1"/>
</dbReference>
<dbReference type="EMBL" id="MVHW01000035">
    <property type="protein sequence ID" value="ORB00235.1"/>
    <property type="molecule type" value="Genomic_DNA"/>
</dbReference>
<keyword evidence="1" id="KW-0560">Oxidoreductase</keyword>
<dbReference type="AlphaFoldDB" id="A0A1X0FEY4"/>
<dbReference type="PANTHER" id="PTHR30137:SF8">
    <property type="entry name" value="BLR5498 PROTEIN"/>
    <property type="match status" value="1"/>
</dbReference>
<dbReference type="RefSeq" id="WP_083098567.1">
    <property type="nucleotide sequence ID" value="NZ_AP022590.1"/>
</dbReference>
<reference evidence="5 6" key="1">
    <citation type="submission" date="2017-02" db="EMBL/GenBank/DDBJ databases">
        <title>The new phylogeny of genus Mycobacterium.</title>
        <authorList>
            <person name="Tortoli E."/>
            <person name="Trovato A."/>
            <person name="Cirillo D.M."/>
        </authorList>
    </citation>
    <scope>NUCLEOTIDE SEQUENCE [LARGE SCALE GENOMIC DNA]</scope>
    <source>
        <strain evidence="5 6">DSM 45255</strain>
    </source>
</reference>
<dbReference type="InterPro" id="IPR050766">
    <property type="entry name" value="Bact_Lucif_Oxidored"/>
</dbReference>
<evidence type="ECO:0000313" key="6">
    <source>
        <dbReference type="Proteomes" id="UP000192760"/>
    </source>
</evidence>
<dbReference type="GO" id="GO:0004497">
    <property type="term" value="F:monooxygenase activity"/>
    <property type="evidence" value="ECO:0007669"/>
    <property type="project" value="UniProtKB-KW"/>
</dbReference>
<dbReference type="InterPro" id="IPR011251">
    <property type="entry name" value="Luciferase-like_dom"/>
</dbReference>